<feature type="transmembrane region" description="Helical" evidence="7">
    <location>
        <begin position="7"/>
        <end position="36"/>
    </location>
</feature>
<evidence type="ECO:0000256" key="5">
    <source>
        <dbReference type="ARBA" id="ARBA00022989"/>
    </source>
</evidence>
<dbReference type="InterPro" id="IPR032818">
    <property type="entry name" value="DedA-like"/>
</dbReference>
<evidence type="ECO:0000313" key="9">
    <source>
        <dbReference type="EMBL" id="QXN89539.1"/>
    </source>
</evidence>
<organism evidence="9 10">
    <name type="scientific">Nocardia iowensis</name>
    <dbReference type="NCBI Taxonomy" id="204891"/>
    <lineage>
        <taxon>Bacteria</taxon>
        <taxon>Bacillati</taxon>
        <taxon>Actinomycetota</taxon>
        <taxon>Actinomycetes</taxon>
        <taxon>Mycobacteriales</taxon>
        <taxon>Nocardiaceae</taxon>
        <taxon>Nocardia</taxon>
    </lineage>
</organism>
<feature type="domain" description="VTT" evidence="8">
    <location>
        <begin position="36"/>
        <end position="161"/>
    </location>
</feature>
<dbReference type="InterPro" id="IPR032816">
    <property type="entry name" value="VTT_dom"/>
</dbReference>
<keyword evidence="6 7" id="KW-0472">Membrane</keyword>
<feature type="transmembrane region" description="Helical" evidence="7">
    <location>
        <begin position="170"/>
        <end position="193"/>
    </location>
</feature>
<feature type="transmembrane region" description="Helical" evidence="7">
    <location>
        <begin position="56"/>
        <end position="74"/>
    </location>
</feature>
<evidence type="ECO:0000256" key="7">
    <source>
        <dbReference type="RuleBase" id="RU367016"/>
    </source>
</evidence>
<keyword evidence="4 7" id="KW-0812">Transmembrane</keyword>
<evidence type="ECO:0000256" key="2">
    <source>
        <dbReference type="ARBA" id="ARBA00010792"/>
    </source>
</evidence>
<comment type="subcellular location">
    <subcellularLocation>
        <location evidence="1 7">Cell membrane</location>
        <topology evidence="1 7">Multi-pass membrane protein</topology>
    </subcellularLocation>
</comment>
<dbReference type="Proteomes" id="UP000694257">
    <property type="component" value="Chromosome"/>
</dbReference>
<keyword evidence="5 7" id="KW-1133">Transmembrane helix</keyword>
<keyword evidence="3 7" id="KW-1003">Cell membrane</keyword>
<comment type="similarity">
    <text evidence="2 7">Belongs to the DedA family.</text>
</comment>
<dbReference type="Pfam" id="PF09335">
    <property type="entry name" value="VTT_dom"/>
    <property type="match status" value="1"/>
</dbReference>
<accession>A0ABX8RKU0</accession>
<keyword evidence="10" id="KW-1185">Reference proteome</keyword>
<sequence>MNALAELLYRVPATAAYGIVAIAVLTESVLLVGAFIPTLTLLLTAGALANTGQLHLIAVICVAALSVVAGDALGHRTGRLLGARLRTHRLGRRIPEAAWRRTEHVMVRRGSQAIALGRFVPVIRTLTPHLAGATGLPYRHIAPYSAGAAVVWASAEAGAGYAAAATAQRLIPLAGPALAGVAGLAALIAYAFARLRRTAPAAVQRAVPEPKSTKVEEKPHAQ</sequence>
<comment type="caution">
    <text evidence="7">Lacks conserved residue(s) required for the propagation of feature annotation.</text>
</comment>
<proteinExistence type="inferred from homology"/>
<protein>
    <submittedName>
        <fullName evidence="9">DedA family protein</fullName>
    </submittedName>
</protein>
<evidence type="ECO:0000256" key="4">
    <source>
        <dbReference type="ARBA" id="ARBA00022692"/>
    </source>
</evidence>
<evidence type="ECO:0000256" key="6">
    <source>
        <dbReference type="ARBA" id="ARBA00023136"/>
    </source>
</evidence>
<evidence type="ECO:0000256" key="1">
    <source>
        <dbReference type="ARBA" id="ARBA00004651"/>
    </source>
</evidence>
<evidence type="ECO:0000313" key="10">
    <source>
        <dbReference type="Proteomes" id="UP000694257"/>
    </source>
</evidence>
<dbReference type="PANTHER" id="PTHR30353">
    <property type="entry name" value="INNER MEMBRANE PROTEIN DEDA-RELATED"/>
    <property type="match status" value="1"/>
</dbReference>
<dbReference type="PANTHER" id="PTHR30353:SF0">
    <property type="entry name" value="TRANSMEMBRANE PROTEIN"/>
    <property type="match status" value="1"/>
</dbReference>
<dbReference type="EMBL" id="CP078145">
    <property type="protein sequence ID" value="QXN89539.1"/>
    <property type="molecule type" value="Genomic_DNA"/>
</dbReference>
<evidence type="ECO:0000259" key="8">
    <source>
        <dbReference type="Pfam" id="PF09335"/>
    </source>
</evidence>
<reference evidence="9 10" key="1">
    <citation type="submission" date="2021-07" db="EMBL/GenBank/DDBJ databases">
        <title>Whole Genome Sequence of Nocardia Iowensis.</title>
        <authorList>
            <person name="Lamm A."/>
            <person name="Collins-Fairclough A.M."/>
            <person name="Bunk B."/>
            <person name="Sproer C."/>
        </authorList>
    </citation>
    <scope>NUCLEOTIDE SEQUENCE [LARGE SCALE GENOMIC DNA]</scope>
    <source>
        <strain evidence="9 10">NRRL 5646</strain>
    </source>
</reference>
<gene>
    <name evidence="9" type="ORF">KV110_29130</name>
</gene>
<name>A0ABX8RKU0_NOCIO</name>
<dbReference type="RefSeq" id="WP_218470414.1">
    <property type="nucleotide sequence ID" value="NZ_BAABJN010000006.1"/>
</dbReference>
<evidence type="ECO:0000256" key="3">
    <source>
        <dbReference type="ARBA" id="ARBA00022475"/>
    </source>
</evidence>